<dbReference type="GO" id="GO:0006261">
    <property type="term" value="P:DNA-templated DNA replication"/>
    <property type="evidence" value="ECO:0007669"/>
    <property type="project" value="UniProtKB-UniRule"/>
</dbReference>
<protein>
    <recommendedName>
        <fullName evidence="4 16">DNA polymerase I</fullName>
        <ecNumber evidence="3 16">2.7.7.7</ecNumber>
    </recommendedName>
</protein>
<evidence type="ECO:0000256" key="10">
    <source>
        <dbReference type="ARBA" id="ARBA00022801"/>
    </source>
</evidence>
<dbReference type="FunFam" id="1.10.150.20:FF:000003">
    <property type="entry name" value="DNA polymerase I"/>
    <property type="match status" value="1"/>
</dbReference>
<keyword evidence="10 17" id="KW-0378">Hydrolase</keyword>
<dbReference type="InterPro" id="IPR043502">
    <property type="entry name" value="DNA/RNA_pol_sf"/>
</dbReference>
<dbReference type="CDD" id="cd06139">
    <property type="entry name" value="DNA_polA_I_Ecoli_like_exo"/>
    <property type="match status" value="1"/>
</dbReference>
<evidence type="ECO:0000259" key="18">
    <source>
        <dbReference type="SMART" id="SM00474"/>
    </source>
</evidence>
<keyword evidence="8" id="KW-0540">Nuclease</keyword>
<dbReference type="GO" id="GO:0008408">
    <property type="term" value="F:3'-5' exonuclease activity"/>
    <property type="evidence" value="ECO:0007669"/>
    <property type="project" value="UniProtKB-UniRule"/>
</dbReference>
<dbReference type="OrthoDB" id="9806424at2"/>
<accession>I3CKN1</accession>
<dbReference type="Gene3D" id="1.10.150.20">
    <property type="entry name" value="5' to 3' exonuclease, C-terminal subdomain"/>
    <property type="match status" value="2"/>
</dbReference>
<keyword evidence="7 17" id="KW-0235">DNA replication</keyword>
<proteinExistence type="inferred from homology"/>
<dbReference type="Pfam" id="PF00476">
    <property type="entry name" value="DNA_pol_A"/>
    <property type="match status" value="1"/>
</dbReference>
<keyword evidence="14 17" id="KW-0234">DNA repair</keyword>
<dbReference type="CDD" id="cd09859">
    <property type="entry name" value="PIN_53EXO"/>
    <property type="match status" value="1"/>
</dbReference>
<keyword evidence="13 17" id="KW-0238">DNA-binding</keyword>
<evidence type="ECO:0000256" key="14">
    <source>
        <dbReference type="ARBA" id="ARBA00023204"/>
    </source>
</evidence>
<keyword evidence="11 17" id="KW-0269">Exonuclease</keyword>
<evidence type="ECO:0000256" key="11">
    <source>
        <dbReference type="ARBA" id="ARBA00022839"/>
    </source>
</evidence>
<dbReference type="SMART" id="SM00475">
    <property type="entry name" value="53EXOc"/>
    <property type="match status" value="1"/>
</dbReference>
<dbReference type="InterPro" id="IPR036397">
    <property type="entry name" value="RNaseH_sf"/>
</dbReference>
<dbReference type="Gene3D" id="1.20.1060.10">
    <property type="entry name" value="Taq DNA Polymerase, Chain T, domain 4"/>
    <property type="match status" value="1"/>
</dbReference>
<dbReference type="EC" id="2.7.7.7" evidence="3 16"/>
<keyword evidence="9 17" id="KW-0227">DNA damage</keyword>
<evidence type="ECO:0000256" key="9">
    <source>
        <dbReference type="ARBA" id="ARBA00022763"/>
    </source>
</evidence>
<dbReference type="CDD" id="cd09898">
    <property type="entry name" value="H3TH_53EXO"/>
    <property type="match status" value="1"/>
</dbReference>
<evidence type="ECO:0000256" key="12">
    <source>
        <dbReference type="ARBA" id="ARBA00022932"/>
    </source>
</evidence>
<dbReference type="PRINTS" id="PR00868">
    <property type="entry name" value="DNAPOLI"/>
</dbReference>
<dbReference type="SUPFAM" id="SSF47807">
    <property type="entry name" value="5' to 3' exonuclease, C-terminal subdomain"/>
    <property type="match status" value="1"/>
</dbReference>
<dbReference type="eggNOG" id="COG0258">
    <property type="taxonomic scope" value="Bacteria"/>
</dbReference>
<dbReference type="SUPFAM" id="SSF56672">
    <property type="entry name" value="DNA/RNA polymerases"/>
    <property type="match status" value="1"/>
</dbReference>
<dbReference type="Gene3D" id="3.30.70.370">
    <property type="match status" value="1"/>
</dbReference>
<evidence type="ECO:0000256" key="13">
    <source>
        <dbReference type="ARBA" id="ARBA00023125"/>
    </source>
</evidence>
<dbReference type="InterPro" id="IPR020045">
    <property type="entry name" value="DNA_polI_H3TH"/>
</dbReference>
<dbReference type="GO" id="GO:0003887">
    <property type="term" value="F:DNA-directed DNA polymerase activity"/>
    <property type="evidence" value="ECO:0007669"/>
    <property type="project" value="UniProtKB-UniRule"/>
</dbReference>
<evidence type="ECO:0000256" key="17">
    <source>
        <dbReference type="RuleBase" id="RU004460"/>
    </source>
</evidence>
<dbReference type="AlphaFoldDB" id="I3CKN1"/>
<dbReference type="InterPro" id="IPR019760">
    <property type="entry name" value="DNA-dir_DNA_pol_A_CS"/>
</dbReference>
<dbReference type="GO" id="GO:0006302">
    <property type="term" value="P:double-strand break repair"/>
    <property type="evidence" value="ECO:0007669"/>
    <property type="project" value="TreeGrafter"/>
</dbReference>
<comment type="function">
    <text evidence="17">In addition to polymerase activity, this DNA polymerase exhibits 3'-5' and 5'-3' exonuclease activity.</text>
</comment>
<feature type="domain" description="3'-5' exonuclease" evidence="18">
    <location>
        <begin position="316"/>
        <end position="502"/>
    </location>
</feature>
<keyword evidence="22" id="KW-1185">Reference proteome</keyword>
<dbReference type="InterPro" id="IPR008918">
    <property type="entry name" value="HhH2"/>
</dbReference>
<dbReference type="Pfam" id="PF01612">
    <property type="entry name" value="DNA_pol_A_exo1"/>
    <property type="match status" value="1"/>
</dbReference>
<dbReference type="PROSITE" id="PS00447">
    <property type="entry name" value="DNA_POLYMERASE_A"/>
    <property type="match status" value="1"/>
</dbReference>
<dbReference type="SUPFAM" id="SSF88723">
    <property type="entry name" value="PIN domain-like"/>
    <property type="match status" value="1"/>
</dbReference>
<evidence type="ECO:0000256" key="8">
    <source>
        <dbReference type="ARBA" id="ARBA00022722"/>
    </source>
</evidence>
<evidence type="ECO:0000313" key="22">
    <source>
        <dbReference type="Proteomes" id="UP000005744"/>
    </source>
</evidence>
<evidence type="ECO:0000256" key="6">
    <source>
        <dbReference type="ARBA" id="ARBA00022695"/>
    </source>
</evidence>
<keyword evidence="5 17" id="KW-0808">Transferase</keyword>
<keyword evidence="6 17" id="KW-0548">Nucleotidyltransferase</keyword>
<dbReference type="InterPro" id="IPR036279">
    <property type="entry name" value="5-3_exonuclease_C_sf"/>
</dbReference>
<comment type="similarity">
    <text evidence="1 17">Belongs to the DNA polymerase type-A family.</text>
</comment>
<dbReference type="InterPro" id="IPR001098">
    <property type="entry name" value="DNA-dir_DNA_pol_A_palm_dom"/>
</dbReference>
<dbReference type="InterPro" id="IPR018320">
    <property type="entry name" value="DNA_polymerase_1"/>
</dbReference>
<dbReference type="InterPro" id="IPR020046">
    <property type="entry name" value="5-3_exonucl_a-hlix_arch_N"/>
</dbReference>
<evidence type="ECO:0000256" key="2">
    <source>
        <dbReference type="ARBA" id="ARBA00011541"/>
    </source>
</evidence>
<evidence type="ECO:0000313" key="21">
    <source>
        <dbReference type="EMBL" id="EIJ44174.1"/>
    </source>
</evidence>
<evidence type="ECO:0000259" key="19">
    <source>
        <dbReference type="SMART" id="SM00475"/>
    </source>
</evidence>
<dbReference type="Gene3D" id="3.40.50.1010">
    <property type="entry name" value="5'-nuclease"/>
    <property type="match status" value="1"/>
</dbReference>
<dbReference type="eggNOG" id="COG0749">
    <property type="taxonomic scope" value="Bacteria"/>
</dbReference>
<evidence type="ECO:0000256" key="16">
    <source>
        <dbReference type="NCBIfam" id="TIGR00593"/>
    </source>
</evidence>
<dbReference type="SMART" id="SM00279">
    <property type="entry name" value="HhH2"/>
    <property type="match status" value="1"/>
</dbReference>
<dbReference type="NCBIfam" id="NF004397">
    <property type="entry name" value="PRK05755.1"/>
    <property type="match status" value="1"/>
</dbReference>
<reference evidence="21 22" key="1">
    <citation type="submission" date="2011-11" db="EMBL/GenBank/DDBJ databases">
        <title>Improved High-Quality Draft sequence of Beggiatoa alba B18lD.</title>
        <authorList>
            <consortium name="US DOE Joint Genome Institute"/>
            <person name="Lucas S."/>
            <person name="Han J."/>
            <person name="Lapidus A."/>
            <person name="Cheng J.-F."/>
            <person name="Goodwin L."/>
            <person name="Pitluck S."/>
            <person name="Peters L."/>
            <person name="Mikhailova N."/>
            <person name="Held B."/>
            <person name="Detter J.C."/>
            <person name="Han C."/>
            <person name="Tapia R."/>
            <person name="Land M."/>
            <person name="Hauser L."/>
            <person name="Kyrpides N."/>
            <person name="Ivanova N."/>
            <person name="Pagani I."/>
            <person name="Samuel K."/>
            <person name="Teske A."/>
            <person name="Mueller J."/>
            <person name="Woyke T."/>
        </authorList>
    </citation>
    <scope>NUCLEOTIDE SEQUENCE [LARGE SCALE GENOMIC DNA]</scope>
    <source>
        <strain evidence="21 22">B18LD</strain>
    </source>
</reference>
<keyword evidence="12 17" id="KW-0239">DNA-directed DNA polymerase</keyword>
<dbReference type="GO" id="GO:0003677">
    <property type="term" value="F:DNA binding"/>
    <property type="evidence" value="ECO:0007669"/>
    <property type="project" value="UniProtKB-UniRule"/>
</dbReference>
<dbReference type="FunFam" id="1.20.1060.10:FF:000001">
    <property type="entry name" value="DNA polymerase I"/>
    <property type="match status" value="1"/>
</dbReference>
<evidence type="ECO:0000256" key="4">
    <source>
        <dbReference type="ARBA" id="ARBA00020311"/>
    </source>
</evidence>
<dbReference type="FunFam" id="3.40.50.1010:FF:000001">
    <property type="entry name" value="DNA polymerase I"/>
    <property type="match status" value="1"/>
</dbReference>
<dbReference type="PANTHER" id="PTHR10133:SF27">
    <property type="entry name" value="DNA POLYMERASE NU"/>
    <property type="match status" value="1"/>
</dbReference>
<dbReference type="SMART" id="SM00482">
    <property type="entry name" value="POLAc"/>
    <property type="match status" value="1"/>
</dbReference>
<dbReference type="NCBIfam" id="TIGR00593">
    <property type="entry name" value="pola"/>
    <property type="match status" value="1"/>
</dbReference>
<dbReference type="FunFam" id="1.10.150.20:FF:000002">
    <property type="entry name" value="DNA polymerase I"/>
    <property type="match status" value="1"/>
</dbReference>
<feature type="domain" description="DNA-directed DNA polymerase family A palm" evidence="20">
    <location>
        <begin position="671"/>
        <end position="877"/>
    </location>
</feature>
<comment type="subunit">
    <text evidence="2">Single-chain monomer with multiple functions.</text>
</comment>
<evidence type="ECO:0000256" key="5">
    <source>
        <dbReference type="ARBA" id="ARBA00022679"/>
    </source>
</evidence>
<evidence type="ECO:0000256" key="3">
    <source>
        <dbReference type="ARBA" id="ARBA00012417"/>
    </source>
</evidence>
<dbReference type="InterPro" id="IPR002562">
    <property type="entry name" value="3'-5'_exonuclease_dom"/>
</dbReference>
<dbReference type="SUPFAM" id="SSF53098">
    <property type="entry name" value="Ribonuclease H-like"/>
    <property type="match status" value="1"/>
</dbReference>
<dbReference type="FunFam" id="3.30.420.10:FF:000026">
    <property type="entry name" value="DNA polymerase I"/>
    <property type="match status" value="1"/>
</dbReference>
<name>I3CKN1_9GAMM</name>
<dbReference type="GO" id="GO:0008409">
    <property type="term" value="F:5'-3' exonuclease activity"/>
    <property type="evidence" value="ECO:0007669"/>
    <property type="project" value="UniProtKB-UniRule"/>
</dbReference>
<feature type="domain" description="5'-3' exonuclease" evidence="19">
    <location>
        <begin position="4"/>
        <end position="259"/>
    </location>
</feature>
<gene>
    <name evidence="17" type="primary">polA</name>
    <name evidence="21" type="ORF">BegalDRAFT_3356</name>
</gene>
<dbReference type="PANTHER" id="PTHR10133">
    <property type="entry name" value="DNA POLYMERASE I"/>
    <property type="match status" value="1"/>
</dbReference>
<dbReference type="InterPro" id="IPR012337">
    <property type="entry name" value="RNaseH-like_sf"/>
</dbReference>
<organism evidence="21 22">
    <name type="scientific">Beggiatoa alba B18LD</name>
    <dbReference type="NCBI Taxonomy" id="395493"/>
    <lineage>
        <taxon>Bacteria</taxon>
        <taxon>Pseudomonadati</taxon>
        <taxon>Pseudomonadota</taxon>
        <taxon>Gammaproteobacteria</taxon>
        <taxon>Thiotrichales</taxon>
        <taxon>Thiotrichaceae</taxon>
        <taxon>Beggiatoa</taxon>
    </lineage>
</organism>
<dbReference type="Pfam" id="PF02739">
    <property type="entry name" value="5_3_exonuc_N"/>
    <property type="match status" value="1"/>
</dbReference>
<comment type="catalytic activity">
    <reaction evidence="15 17">
        <text>DNA(n) + a 2'-deoxyribonucleoside 5'-triphosphate = DNA(n+1) + diphosphate</text>
        <dbReference type="Rhea" id="RHEA:22508"/>
        <dbReference type="Rhea" id="RHEA-COMP:17339"/>
        <dbReference type="Rhea" id="RHEA-COMP:17340"/>
        <dbReference type="ChEBI" id="CHEBI:33019"/>
        <dbReference type="ChEBI" id="CHEBI:61560"/>
        <dbReference type="ChEBI" id="CHEBI:173112"/>
        <dbReference type="EC" id="2.7.7.7"/>
    </reaction>
</comment>
<evidence type="ECO:0000256" key="15">
    <source>
        <dbReference type="ARBA" id="ARBA00049244"/>
    </source>
</evidence>
<dbReference type="InterPro" id="IPR002298">
    <property type="entry name" value="DNA_polymerase_A"/>
</dbReference>
<evidence type="ECO:0000256" key="1">
    <source>
        <dbReference type="ARBA" id="ARBA00007705"/>
    </source>
</evidence>
<dbReference type="SMART" id="SM00474">
    <property type="entry name" value="35EXOc"/>
    <property type="match status" value="1"/>
</dbReference>
<dbReference type="InterPro" id="IPR002421">
    <property type="entry name" value="5-3_exonuclease"/>
</dbReference>
<dbReference type="Gene3D" id="3.30.420.10">
    <property type="entry name" value="Ribonuclease H-like superfamily/Ribonuclease H"/>
    <property type="match status" value="1"/>
</dbReference>
<dbReference type="CDD" id="cd08637">
    <property type="entry name" value="DNA_pol_A_pol_I_C"/>
    <property type="match status" value="1"/>
</dbReference>
<sequence length="913" mass="101444">MTTANTLYLVDGSSYLYRAFHAMPSLSNAEGTPTGAVYGVTNMLRNLLKEYQPTHAAVIFDAKGETFRHQLSADYKATRPPMPPELAEQIPVIHEIVQAMGFPLLSVSGVEADDVIGTLARQAEQAGMSVIIFTGDKDLAQLVNAQITLVNTMNNSRLDPQGVKDKFGVTPTQIVDFLSLVGDKVDNVRGVDKVGEKTAAKWLAQYHSLDSIVANASEIKGKVGENLRAALSYLPLTRELVTICCDVPLSETPLSLTLATRNDARLHELYQTLEFKSWLRDLSTATELTTTSKKTYKTVTPEPAEPIQAIERNPQYTCILTEDALQAWLSRLAEATLIAFDTETDGLDYLQSQLVGLSFALQADEAIYIPVAHDYMGAPAQLSRERVLQLCKPILENPKIGKIGQNIKFDAHILANHGIQLQGIAYDSLLESYILDSTRPHDMDSLALAHLQIKTTTFEEVAGKGAKQLLFSQVALDVATDYAAEDADVTWQLHRKLWADLQTTPSLQTIFTEIEMPLIPVLLTMERNGVMIDADKLYNQSNELASQLQALELQAHEQAGMVFNLNSPKQLQTILFEKFNLPVLEKTPKGQPSTAESVLQELANNYPLPALIMSHRTLSKLKSTYTDALPQQIKAKTGRVHTSYQQAVTTTGRLSSTEPNLQNIPIRTPEGRRIRQAFIAPKGFKIIAADYSQIELRIMAHLSQDAGLLKAFSLGEDIHRATASEVFGVPLTEVSATQRRNAKAINFGLIYGMSAFGLGKQLDIGRTEAQGYIDAYFTRYPDVKRYMNDIQQQAHELGYVETVFGRRLYLPEINARNHQRRQYAERTAINAPMQGTAADIIKKAMIVLHQWTQENTSKIKMIMQVHDELVFEVADDFIDIAREKIQQLMTSVADLRVPLIVDVGVGNNWDEAH</sequence>
<dbReference type="STRING" id="395493.BegalDRAFT_3356"/>
<evidence type="ECO:0000259" key="20">
    <source>
        <dbReference type="SMART" id="SM00482"/>
    </source>
</evidence>
<dbReference type="EMBL" id="JH600070">
    <property type="protein sequence ID" value="EIJ44174.1"/>
    <property type="molecule type" value="Genomic_DNA"/>
</dbReference>
<dbReference type="RefSeq" id="WP_002692006.1">
    <property type="nucleotide sequence ID" value="NZ_JH600070.1"/>
</dbReference>
<dbReference type="Proteomes" id="UP000005744">
    <property type="component" value="Unassembled WGS sequence"/>
</dbReference>
<dbReference type="Pfam" id="PF01367">
    <property type="entry name" value="5_3_exonuc"/>
    <property type="match status" value="1"/>
</dbReference>
<evidence type="ECO:0000256" key="7">
    <source>
        <dbReference type="ARBA" id="ARBA00022705"/>
    </source>
</evidence>
<dbReference type="HOGENOM" id="CLU_004675_0_0_6"/>
<dbReference type="InterPro" id="IPR029060">
    <property type="entry name" value="PIN-like_dom_sf"/>
</dbReference>